<dbReference type="AlphaFoldDB" id="A0A7W6E2N6"/>
<dbReference type="EC" id="3.1.2.-" evidence="1"/>
<gene>
    <name evidence="1" type="ORF">GGR95_001297</name>
</gene>
<protein>
    <submittedName>
        <fullName evidence="1">Acyl-CoA thioester hydrolase</fullName>
        <ecNumber evidence="1">3.1.2.-</ecNumber>
    </submittedName>
</protein>
<dbReference type="CDD" id="cd00586">
    <property type="entry name" value="4HBT"/>
    <property type="match status" value="1"/>
</dbReference>
<dbReference type="PANTHER" id="PTHR31793:SF2">
    <property type="entry name" value="BLR1345 PROTEIN"/>
    <property type="match status" value="1"/>
</dbReference>
<dbReference type="RefSeq" id="WP_184563974.1">
    <property type="nucleotide sequence ID" value="NZ_JACIEI010000003.1"/>
</dbReference>
<evidence type="ECO:0000313" key="1">
    <source>
        <dbReference type="EMBL" id="MBB3993666.1"/>
    </source>
</evidence>
<dbReference type="Pfam" id="PF13279">
    <property type="entry name" value="4HBT_2"/>
    <property type="match status" value="1"/>
</dbReference>
<proteinExistence type="predicted"/>
<accession>A0A7W6E2N6</accession>
<dbReference type="Gene3D" id="3.10.129.10">
    <property type="entry name" value="Hotdog Thioesterase"/>
    <property type="match status" value="1"/>
</dbReference>
<sequence>MTALPHSAPMTVLPEWTDYNGHMNMAYYSVLMDETVGEAYSEVGLGPTYRDSTGFTTYIAEFHIRYLRELHEGDRVTATVHLIDYDSKRFHIFQQLWHEDGWLAATGEGLTLHIDQNGDTPKVAPMPEEILAKFAAMTEAQKHLPTPEGVGRKIGIVRK</sequence>
<dbReference type="GO" id="GO:0047617">
    <property type="term" value="F:fatty acyl-CoA hydrolase activity"/>
    <property type="evidence" value="ECO:0007669"/>
    <property type="project" value="TreeGrafter"/>
</dbReference>
<keyword evidence="2" id="KW-1185">Reference proteome</keyword>
<name>A0A7W6E2N6_9RHOB</name>
<reference evidence="1 2" key="1">
    <citation type="submission" date="2020-08" db="EMBL/GenBank/DDBJ databases">
        <title>Genomic Encyclopedia of Type Strains, Phase IV (KMG-IV): sequencing the most valuable type-strain genomes for metagenomic binning, comparative biology and taxonomic classification.</title>
        <authorList>
            <person name="Goeker M."/>
        </authorList>
    </citation>
    <scope>NUCLEOTIDE SEQUENCE [LARGE SCALE GENOMIC DNA]</scope>
    <source>
        <strain evidence="1 2">DSM 102234</strain>
    </source>
</reference>
<dbReference type="Proteomes" id="UP000530268">
    <property type="component" value="Unassembled WGS sequence"/>
</dbReference>
<dbReference type="SUPFAM" id="SSF54637">
    <property type="entry name" value="Thioesterase/thiol ester dehydrase-isomerase"/>
    <property type="match status" value="1"/>
</dbReference>
<dbReference type="EMBL" id="JACIEI010000003">
    <property type="protein sequence ID" value="MBB3993666.1"/>
    <property type="molecule type" value="Genomic_DNA"/>
</dbReference>
<comment type="caution">
    <text evidence="1">The sequence shown here is derived from an EMBL/GenBank/DDBJ whole genome shotgun (WGS) entry which is preliminary data.</text>
</comment>
<evidence type="ECO:0000313" key="2">
    <source>
        <dbReference type="Proteomes" id="UP000530268"/>
    </source>
</evidence>
<dbReference type="PANTHER" id="PTHR31793">
    <property type="entry name" value="4-HYDROXYBENZOYL-COA THIOESTERASE FAMILY MEMBER"/>
    <property type="match status" value="1"/>
</dbReference>
<organism evidence="1 2">
    <name type="scientific">Sulfitobacter undariae</name>
    <dbReference type="NCBI Taxonomy" id="1563671"/>
    <lineage>
        <taxon>Bacteria</taxon>
        <taxon>Pseudomonadati</taxon>
        <taxon>Pseudomonadota</taxon>
        <taxon>Alphaproteobacteria</taxon>
        <taxon>Rhodobacterales</taxon>
        <taxon>Roseobacteraceae</taxon>
        <taxon>Sulfitobacter</taxon>
    </lineage>
</organism>
<keyword evidence="1" id="KW-0378">Hydrolase</keyword>
<dbReference type="InterPro" id="IPR050563">
    <property type="entry name" value="4-hydroxybenzoyl-CoA_TE"/>
</dbReference>
<dbReference type="InterPro" id="IPR029069">
    <property type="entry name" value="HotDog_dom_sf"/>
</dbReference>